<feature type="compositionally biased region" description="Basic and acidic residues" evidence="1">
    <location>
        <begin position="123"/>
        <end position="142"/>
    </location>
</feature>
<feature type="compositionally biased region" description="Gly residues" evidence="1">
    <location>
        <begin position="92"/>
        <end position="101"/>
    </location>
</feature>
<dbReference type="AlphaFoldDB" id="A0A6J4K317"/>
<sequence length="426" mass="44939">VRDGRRDEVRVHPRARPGVAAVPTGRRQPLLRRPRPLGGHAAAVAVPGAGPGRLAARRRAVLPHQPGRAPPRLRRGPVVGPDGRPARAVPARGGGGAGRLAGDGLQHAGVDGVRRQPHGARLRRGDQRADLRRRPRPADARAVRCRQPGGVHGQARLQRRVHDRTPGGQRARRGGGAADDAGRGRGVHPAAGGAGDRPARRPRGAGPRRPGGGVPARHAGPAGEPAAAADVPRSGRAGDVRGHHQVRLPAALHGAAARHPRLAAGGGDLGAVGRDARPHPGDGRAGRPVRRAPAGGGERAAGRRGQPRVHAGRERAGAHRGDAAERGDVGDARRHRHHRGAGPLPHRHRDGLVALLLRDPLLGRHRRRGRWSRRRLVRGPRRLRRARRALRGGRRRAARPGRRPAPRAARAPAPGVTSALLARPPM</sequence>
<feature type="region of interest" description="Disordered" evidence="1">
    <location>
        <begin position="63"/>
        <end position="239"/>
    </location>
</feature>
<feature type="compositionally biased region" description="Low complexity" evidence="1">
    <location>
        <begin position="215"/>
        <end position="229"/>
    </location>
</feature>
<name>A0A6J4K317_9ACTN</name>
<feature type="non-terminal residue" evidence="2">
    <location>
        <position position="426"/>
    </location>
</feature>
<feature type="compositionally biased region" description="Low complexity" evidence="1">
    <location>
        <begin position="76"/>
        <end position="91"/>
    </location>
</feature>
<gene>
    <name evidence="2" type="ORF">AVDCRST_MAG48-828</name>
</gene>
<proteinExistence type="predicted"/>
<feature type="compositionally biased region" description="Low complexity" evidence="1">
    <location>
        <begin position="406"/>
        <end position="415"/>
    </location>
</feature>
<feature type="compositionally biased region" description="Basic residues" evidence="1">
    <location>
        <begin position="333"/>
        <end position="347"/>
    </location>
</feature>
<feature type="non-terminal residue" evidence="2">
    <location>
        <position position="1"/>
    </location>
</feature>
<protein>
    <submittedName>
        <fullName evidence="2">Uncharacterized protein</fullName>
    </submittedName>
</protein>
<feature type="compositionally biased region" description="Basic residues" evidence="1">
    <location>
        <begin position="387"/>
        <end position="405"/>
    </location>
</feature>
<evidence type="ECO:0000256" key="1">
    <source>
        <dbReference type="SAM" id="MobiDB-lite"/>
    </source>
</evidence>
<feature type="compositionally biased region" description="Basic and acidic residues" evidence="1">
    <location>
        <begin position="274"/>
        <end position="285"/>
    </location>
</feature>
<feature type="region of interest" description="Disordered" evidence="1">
    <location>
        <begin position="387"/>
        <end position="426"/>
    </location>
</feature>
<feature type="compositionally biased region" description="Basic and acidic residues" evidence="1">
    <location>
        <begin position="1"/>
        <end position="11"/>
    </location>
</feature>
<reference evidence="2" key="1">
    <citation type="submission" date="2020-02" db="EMBL/GenBank/DDBJ databases">
        <authorList>
            <person name="Meier V. D."/>
        </authorList>
    </citation>
    <scope>NUCLEOTIDE SEQUENCE</scope>
    <source>
        <strain evidence="2">AVDCRST_MAG48</strain>
    </source>
</reference>
<organism evidence="2">
    <name type="scientific">uncultured Friedmanniella sp</name>
    <dbReference type="NCBI Taxonomy" id="335381"/>
    <lineage>
        <taxon>Bacteria</taxon>
        <taxon>Bacillati</taxon>
        <taxon>Actinomycetota</taxon>
        <taxon>Actinomycetes</taxon>
        <taxon>Propionibacteriales</taxon>
        <taxon>Nocardioidaceae</taxon>
        <taxon>Friedmanniella</taxon>
        <taxon>environmental samples</taxon>
    </lineage>
</organism>
<feature type="compositionally biased region" description="Basic and acidic residues" evidence="1">
    <location>
        <begin position="311"/>
        <end position="332"/>
    </location>
</feature>
<evidence type="ECO:0000313" key="2">
    <source>
        <dbReference type="EMBL" id="CAA9294440.1"/>
    </source>
</evidence>
<dbReference type="EMBL" id="CADCTS010000122">
    <property type="protein sequence ID" value="CAA9294440.1"/>
    <property type="molecule type" value="Genomic_DNA"/>
</dbReference>
<accession>A0A6J4K317</accession>
<feature type="region of interest" description="Disordered" evidence="1">
    <location>
        <begin position="261"/>
        <end position="347"/>
    </location>
</feature>
<feature type="region of interest" description="Disordered" evidence="1">
    <location>
        <begin position="1"/>
        <end position="41"/>
    </location>
</feature>